<feature type="transmembrane region" description="Helical" evidence="1">
    <location>
        <begin position="110"/>
        <end position="130"/>
    </location>
</feature>
<evidence type="ECO:0008006" key="4">
    <source>
        <dbReference type="Google" id="ProtNLM"/>
    </source>
</evidence>
<sequence>MTDNIDHTDDPPRDSEPDVDALRDDIRQIKSAMAIEDRYPGQRRLWLVHGVVVGLAGVLTNVMFVYPWPQYVYILVWAAVFALVGFTQWQTSARAGTAVDDPAPKPSWTIVFGTLVAGLFVITAIVDPVLADVESVLRGAFFFSLAFAVLGMGYLLAGTILRAYRIRAIDRYPFYVNGAWILAFATVMPFVEWLQYVGYGLFGILFFLHGAGTYYLLTYRLSD</sequence>
<evidence type="ECO:0000313" key="3">
    <source>
        <dbReference type="Proteomes" id="UP000434101"/>
    </source>
</evidence>
<proteinExistence type="predicted"/>
<organism evidence="2 3">
    <name type="scientific">Natronorubrum halalkaliphilum</name>
    <dbReference type="NCBI Taxonomy" id="2691917"/>
    <lineage>
        <taxon>Archaea</taxon>
        <taxon>Methanobacteriati</taxon>
        <taxon>Methanobacteriota</taxon>
        <taxon>Stenosarchaea group</taxon>
        <taxon>Halobacteria</taxon>
        <taxon>Halobacteriales</taxon>
        <taxon>Natrialbaceae</taxon>
        <taxon>Natronorubrum</taxon>
    </lineage>
</organism>
<gene>
    <name evidence="2" type="ORF">GS429_09320</name>
</gene>
<dbReference type="Proteomes" id="UP000434101">
    <property type="component" value="Unassembled WGS sequence"/>
</dbReference>
<dbReference type="OrthoDB" id="186330at2157"/>
<feature type="transmembrane region" description="Helical" evidence="1">
    <location>
        <begin position="172"/>
        <end position="191"/>
    </location>
</feature>
<feature type="transmembrane region" description="Helical" evidence="1">
    <location>
        <begin position="71"/>
        <end position="89"/>
    </location>
</feature>
<name>A0A6B0VL46_9EURY</name>
<feature type="transmembrane region" description="Helical" evidence="1">
    <location>
        <begin position="136"/>
        <end position="160"/>
    </location>
</feature>
<dbReference type="AlphaFoldDB" id="A0A6B0VL46"/>
<keyword evidence="3" id="KW-1185">Reference proteome</keyword>
<evidence type="ECO:0000256" key="1">
    <source>
        <dbReference type="SAM" id="Phobius"/>
    </source>
</evidence>
<comment type="caution">
    <text evidence="2">The sequence shown here is derived from an EMBL/GenBank/DDBJ whole genome shotgun (WGS) entry which is preliminary data.</text>
</comment>
<keyword evidence="1" id="KW-0472">Membrane</keyword>
<keyword evidence="1" id="KW-0812">Transmembrane</keyword>
<feature type="transmembrane region" description="Helical" evidence="1">
    <location>
        <begin position="45"/>
        <end position="65"/>
    </location>
</feature>
<dbReference type="EMBL" id="WUYX01000029">
    <property type="protein sequence ID" value="MXV62258.1"/>
    <property type="molecule type" value="Genomic_DNA"/>
</dbReference>
<keyword evidence="1" id="KW-1133">Transmembrane helix</keyword>
<accession>A0A6B0VL46</accession>
<reference evidence="2 3" key="1">
    <citation type="submission" date="2020-01" db="EMBL/GenBank/DDBJ databases">
        <title>Natronorubrum sp. JWXQ-INN 674 isolated from Inner Mongolia Autonomous Region of China.</title>
        <authorList>
            <person name="Xue Q."/>
        </authorList>
    </citation>
    <scope>NUCLEOTIDE SEQUENCE [LARGE SCALE GENOMIC DNA]</scope>
    <source>
        <strain evidence="2 3">JWXQ-INN-674</strain>
    </source>
</reference>
<protein>
    <recommendedName>
        <fullName evidence="4">DUF308 domain-containing protein</fullName>
    </recommendedName>
</protein>
<evidence type="ECO:0000313" key="2">
    <source>
        <dbReference type="EMBL" id="MXV62258.1"/>
    </source>
</evidence>
<feature type="transmembrane region" description="Helical" evidence="1">
    <location>
        <begin position="197"/>
        <end position="217"/>
    </location>
</feature>
<dbReference type="RefSeq" id="WP_160064884.1">
    <property type="nucleotide sequence ID" value="NZ_WUYX01000029.1"/>
</dbReference>